<dbReference type="SUPFAM" id="SSF53743">
    <property type="entry name" value="FucI/AraA N-terminal and middle domains"/>
    <property type="match status" value="1"/>
</dbReference>
<dbReference type="Proteomes" id="UP000001037">
    <property type="component" value="Chromosome"/>
</dbReference>
<evidence type="ECO:0000256" key="2">
    <source>
        <dbReference type="ARBA" id="ARBA00023277"/>
    </source>
</evidence>
<dbReference type="InterPro" id="IPR009015">
    <property type="entry name" value="Fucose_isomerase_N/cen_sf"/>
</dbReference>
<dbReference type="KEGG" id="pfm:Pyrfu_1287"/>
<dbReference type="GO" id="GO:0005996">
    <property type="term" value="P:monosaccharide metabolic process"/>
    <property type="evidence" value="ECO:0007669"/>
    <property type="project" value="InterPro"/>
</dbReference>
<evidence type="ECO:0000256" key="1">
    <source>
        <dbReference type="ARBA" id="ARBA00023235"/>
    </source>
</evidence>
<evidence type="ECO:0008006" key="5">
    <source>
        <dbReference type="Google" id="ProtNLM"/>
    </source>
</evidence>
<sequence length="423" mass="46086">MVVTQLLTIAVANTDYNTNAYREALEVLDNIASGYAERVSLPSRLHKPVVTSLSDVEIVEVEARRYTAILIVAVTGRTARLIYNIGVRAERPVILVSLESSDALPDVLEAYTALRKDGYGVSKPIIYPRDKHVLDNYMIAAEVLGRHKGAAYIHIGSVVPWSLYGAVNESRVRMKLNSTILKMDLNDVVARLEAVPREKAEKIAEQLESRGIRFEVGTEEVVKAARLYVALKKIARDNHAVALSVNCAELNSRLDTSAYLASTLLQEYDNIPLTCDSDVTAAVTASLLAPLTPIGIGKPIDIRDDGTAVYALHTPPLSLLKEASVAIHPRENSVVIRGAIDWRGRVHVVRLDPDISTLHVCECSVESSEATPLTTVRLSGCSCVLDIPGSQHILAFNVNRETLGALAELLGLRMLAKPTTDTN</sequence>
<keyword evidence="2" id="KW-0119">Carbohydrate metabolism</keyword>
<dbReference type="AlphaFoldDB" id="G0EGC1"/>
<dbReference type="PANTHER" id="PTHR36120">
    <property type="entry name" value="FUCOSE ISOMERASE"/>
    <property type="match status" value="1"/>
</dbReference>
<reference evidence="3 4" key="1">
    <citation type="journal article" date="2011" name="Stand. Genomic Sci.">
        <title>Complete genome sequence of the hyperthermophilic chemolithoautotroph Pyrolobus fumarii type strain (1A).</title>
        <authorList>
            <person name="Anderson I."/>
            <person name="Goker M."/>
            <person name="Nolan M."/>
            <person name="Lucas S."/>
            <person name="Hammon N."/>
            <person name="Deshpande S."/>
            <person name="Cheng J.F."/>
            <person name="Tapia R."/>
            <person name="Han C."/>
            <person name="Goodwin L."/>
            <person name="Pitluck S."/>
            <person name="Huntemann M."/>
            <person name="Liolios K."/>
            <person name="Ivanova N."/>
            <person name="Pagani I."/>
            <person name="Mavromatis K."/>
            <person name="Ovchinikova G."/>
            <person name="Pati A."/>
            <person name="Chen A."/>
            <person name="Palaniappan K."/>
            <person name="Land M."/>
            <person name="Hauser L."/>
            <person name="Brambilla E.M."/>
            <person name="Huber H."/>
            <person name="Yasawong M."/>
            <person name="Rohde M."/>
            <person name="Spring S."/>
            <person name="Abt B."/>
            <person name="Sikorski J."/>
            <person name="Wirth R."/>
            <person name="Detter J.C."/>
            <person name="Woyke T."/>
            <person name="Bristow J."/>
            <person name="Eisen J.A."/>
            <person name="Markowitz V."/>
            <person name="Hugenholtz P."/>
            <person name="Kyrpides N.C."/>
            <person name="Klenk H.P."/>
            <person name="Lapidus A."/>
        </authorList>
    </citation>
    <scope>NUCLEOTIDE SEQUENCE [LARGE SCALE GENOMIC DNA]</scope>
    <source>
        <strain evidence="4">DSM 11204 / 1A</strain>
    </source>
</reference>
<gene>
    <name evidence="3" type="ordered locus">Pyrfu_1287</name>
</gene>
<dbReference type="PANTHER" id="PTHR36120:SF1">
    <property type="entry name" value="L-FUCOSE ISOMERASE C-TERMINAL DOMAIN-CONTAINING PROTEIN"/>
    <property type="match status" value="1"/>
</dbReference>
<keyword evidence="1" id="KW-0413">Isomerase</keyword>
<evidence type="ECO:0000313" key="4">
    <source>
        <dbReference type="Proteomes" id="UP000001037"/>
    </source>
</evidence>
<keyword evidence="4" id="KW-1185">Reference proteome</keyword>
<dbReference type="HOGENOM" id="CLU_648332_0_0_2"/>
<accession>G0EGC1</accession>
<dbReference type="EMBL" id="CP002838">
    <property type="protein sequence ID" value="AEM39146.1"/>
    <property type="molecule type" value="Genomic_DNA"/>
</dbReference>
<proteinExistence type="predicted"/>
<name>G0EGC1_PYRF1</name>
<dbReference type="GO" id="GO:0005737">
    <property type="term" value="C:cytoplasm"/>
    <property type="evidence" value="ECO:0007669"/>
    <property type="project" value="InterPro"/>
</dbReference>
<organism evidence="3 4">
    <name type="scientific">Pyrolobus fumarii (strain DSM 11204 / 1A)</name>
    <dbReference type="NCBI Taxonomy" id="694429"/>
    <lineage>
        <taxon>Archaea</taxon>
        <taxon>Thermoproteota</taxon>
        <taxon>Thermoprotei</taxon>
        <taxon>Desulfurococcales</taxon>
        <taxon>Pyrodictiaceae</taxon>
        <taxon>Pyrolobus</taxon>
    </lineage>
</organism>
<evidence type="ECO:0000313" key="3">
    <source>
        <dbReference type="EMBL" id="AEM39146.1"/>
    </source>
</evidence>
<dbReference type="GO" id="GO:0016861">
    <property type="term" value="F:intramolecular oxidoreductase activity, interconverting aldoses and ketoses"/>
    <property type="evidence" value="ECO:0007669"/>
    <property type="project" value="InterPro"/>
</dbReference>
<dbReference type="eggNOG" id="arCOG01772">
    <property type="taxonomic scope" value="Archaea"/>
</dbReference>
<protein>
    <recommendedName>
        <fullName evidence="5">L-fucose isomerase-like protein</fullName>
    </recommendedName>
</protein>
<dbReference type="STRING" id="694429.Pyrfu_1287"/>
<dbReference type="InParanoid" id="G0EGC1"/>